<feature type="compositionally biased region" description="Low complexity" evidence="2">
    <location>
        <begin position="519"/>
        <end position="529"/>
    </location>
</feature>
<comment type="caution">
    <text evidence="3">The sequence shown here is derived from an EMBL/GenBank/DDBJ whole genome shotgun (WGS) entry which is preliminary data.</text>
</comment>
<feature type="region of interest" description="Disordered" evidence="2">
    <location>
        <begin position="186"/>
        <end position="231"/>
    </location>
</feature>
<feature type="compositionally biased region" description="Acidic residues" evidence="2">
    <location>
        <begin position="326"/>
        <end position="336"/>
    </location>
</feature>
<reference evidence="3" key="1">
    <citation type="submission" date="2021-02" db="EMBL/GenBank/DDBJ databases">
        <authorList>
            <person name="Dougan E. K."/>
            <person name="Rhodes N."/>
            <person name="Thang M."/>
            <person name="Chan C."/>
        </authorList>
    </citation>
    <scope>NUCLEOTIDE SEQUENCE</scope>
</reference>
<feature type="region of interest" description="Disordered" evidence="2">
    <location>
        <begin position="627"/>
        <end position="654"/>
    </location>
</feature>
<gene>
    <name evidence="3" type="ORF">SNAT2548_LOCUS32373</name>
</gene>
<feature type="region of interest" description="Disordered" evidence="2">
    <location>
        <begin position="468"/>
        <end position="529"/>
    </location>
</feature>
<protein>
    <submittedName>
        <fullName evidence="3">Uncharacterized protein</fullName>
    </submittedName>
</protein>
<accession>A0A812UL86</accession>
<feature type="coiled-coil region" evidence="1">
    <location>
        <begin position="353"/>
        <end position="409"/>
    </location>
</feature>
<feature type="region of interest" description="Disordered" evidence="2">
    <location>
        <begin position="324"/>
        <end position="347"/>
    </location>
</feature>
<organism evidence="3 4">
    <name type="scientific">Symbiodinium natans</name>
    <dbReference type="NCBI Taxonomy" id="878477"/>
    <lineage>
        <taxon>Eukaryota</taxon>
        <taxon>Sar</taxon>
        <taxon>Alveolata</taxon>
        <taxon>Dinophyceae</taxon>
        <taxon>Suessiales</taxon>
        <taxon>Symbiodiniaceae</taxon>
        <taxon>Symbiodinium</taxon>
    </lineage>
</organism>
<dbReference type="Proteomes" id="UP000604046">
    <property type="component" value="Unassembled WGS sequence"/>
</dbReference>
<keyword evidence="4" id="KW-1185">Reference proteome</keyword>
<proteinExistence type="predicted"/>
<evidence type="ECO:0000313" key="4">
    <source>
        <dbReference type="Proteomes" id="UP000604046"/>
    </source>
</evidence>
<evidence type="ECO:0000256" key="1">
    <source>
        <dbReference type="SAM" id="Coils"/>
    </source>
</evidence>
<dbReference type="AlphaFoldDB" id="A0A812UL86"/>
<evidence type="ECO:0000313" key="3">
    <source>
        <dbReference type="EMBL" id="CAE7569304.1"/>
    </source>
</evidence>
<dbReference type="EMBL" id="CAJNDS010002706">
    <property type="protein sequence ID" value="CAE7569304.1"/>
    <property type="molecule type" value="Genomic_DNA"/>
</dbReference>
<name>A0A812UL86_9DINO</name>
<evidence type="ECO:0000256" key="2">
    <source>
        <dbReference type="SAM" id="MobiDB-lite"/>
    </source>
</evidence>
<keyword evidence="1" id="KW-0175">Coiled coil</keyword>
<sequence length="769" mass="83870">MLCCIRVPLAFVEGALSSCRGGIPARCIRATRHRLETRSEEVEATISSLMAQSAPGMKELNEEEAANQLFSLTVFACYEHVDNKTVAEVLQGAEKLDDEKSSAIFRDVLSARRPSRAQVELYESVVQEEQARLIEQMTPDEMPGALGNIGRKMSTATKAAYVIAVLAGHPSEHLEISSVMAYRQVSSDSHGGRSTPGAGELHEVDPNNTLNFKNRAPSKANATPSKGAGLAGLSLRKNMGAAQVKIETPRTGRRVSGAGHDFFDGENIDDIVKSLISTKKIDSAWQRISRRVATLETYIQYIRGGEGDDTFITRKEFIEFLKSQEAEEEQEEEGTDEAAQGGEPEEPKEDPILVELREALKAQEDANANALKQAMEGARKADEAKWVRVGDLEEKCRKLQEALAEERSERLSGEAAFTEQLKSISTALEDLEPRMQAFATSEARRHISQLLFGESEAEAWIDDSELPRAMEGSSDADGTEAPGSARGGAGAEGPGESLPEARPNTATLEVPNPLPTRPPSSASARPPSSASAVMPEARWQLWGICLFMKPFGWSSMDWECQHQGSGGPLRKVLQAATVTSDGLCRNAYELGTQLSFAAPSAGTCRLFEDAARNTGARKLVATLTWRTAGDTSEDEEQQRRGGGSRSLHPDDDDYEMKVVPADPWLVRSRSGFQESHDDAQRETRLLRLQISHLTSRISKGGRAATIRHYMEVKDELELELMALNMKATEMHDFPSWASTVSTCDTAASKDAVGQLESGGDFGRESQLGL</sequence>
<dbReference type="OrthoDB" id="436363at2759"/>